<protein>
    <submittedName>
        <fullName evidence="2">GNAT family protein</fullName>
        <ecNumber evidence="2">2.-.-.-</ecNumber>
    </submittedName>
</protein>
<keyword evidence="2" id="KW-0808">Transferase</keyword>
<evidence type="ECO:0000313" key="2">
    <source>
        <dbReference type="EMBL" id="MDW0113162.1"/>
    </source>
</evidence>
<dbReference type="InterPro" id="IPR016181">
    <property type="entry name" value="Acyl_CoA_acyltransferase"/>
</dbReference>
<dbReference type="Pfam" id="PF13302">
    <property type="entry name" value="Acetyltransf_3"/>
    <property type="match status" value="1"/>
</dbReference>
<dbReference type="EMBL" id="JAUBDI010000006">
    <property type="protein sequence ID" value="MDW0113162.1"/>
    <property type="molecule type" value="Genomic_DNA"/>
</dbReference>
<comment type="caution">
    <text evidence="2">The sequence shown here is derived from an EMBL/GenBank/DDBJ whole genome shotgun (WGS) entry which is preliminary data.</text>
</comment>
<keyword evidence="3" id="KW-1185">Reference proteome</keyword>
<accession>A0ABU4G9U7</accession>
<gene>
    <name evidence="2" type="ORF">QT711_08180</name>
</gene>
<dbReference type="PANTHER" id="PTHR43792:SF9">
    <property type="entry name" value="RIBOSOMAL-PROTEIN-ALANINE ACETYLTRANSFERASE"/>
    <property type="match status" value="1"/>
</dbReference>
<dbReference type="InterPro" id="IPR000182">
    <property type="entry name" value="GNAT_dom"/>
</dbReference>
<dbReference type="SUPFAM" id="SSF55729">
    <property type="entry name" value="Acyl-CoA N-acyltransferases (Nat)"/>
    <property type="match status" value="1"/>
</dbReference>
<dbReference type="EC" id="2.-.-.-" evidence="2"/>
<dbReference type="GO" id="GO:0016740">
    <property type="term" value="F:transferase activity"/>
    <property type="evidence" value="ECO:0007669"/>
    <property type="project" value="UniProtKB-KW"/>
</dbReference>
<dbReference type="PANTHER" id="PTHR43792">
    <property type="entry name" value="GNAT FAMILY, PUTATIVE (AFU_ORTHOLOGUE AFUA_3G00765)-RELATED-RELATED"/>
    <property type="match status" value="1"/>
</dbReference>
<dbReference type="PROSITE" id="PS51186">
    <property type="entry name" value="GNAT"/>
    <property type="match status" value="1"/>
</dbReference>
<reference evidence="2 3" key="1">
    <citation type="submission" date="2023-06" db="EMBL/GenBank/DDBJ databases">
        <title>Sporosarcina sp. nov., isolated from Korean traditional fermented seafood 'Jeotgal'.</title>
        <authorList>
            <person name="Yang A.I."/>
            <person name="Shin N.-R."/>
        </authorList>
    </citation>
    <scope>NUCLEOTIDE SEQUENCE [LARGE SCALE GENOMIC DNA]</scope>
    <source>
        <strain evidence="2 3">KCTC13119</strain>
    </source>
</reference>
<name>A0ABU4G9U7_9BACL</name>
<evidence type="ECO:0000313" key="3">
    <source>
        <dbReference type="Proteomes" id="UP001282284"/>
    </source>
</evidence>
<evidence type="ECO:0000259" key="1">
    <source>
        <dbReference type="PROSITE" id="PS51186"/>
    </source>
</evidence>
<dbReference type="Gene3D" id="3.40.630.30">
    <property type="match status" value="1"/>
</dbReference>
<dbReference type="Proteomes" id="UP001282284">
    <property type="component" value="Unassembled WGS sequence"/>
</dbReference>
<feature type="domain" description="N-acetyltransferase" evidence="1">
    <location>
        <begin position="14"/>
        <end position="178"/>
    </location>
</feature>
<sequence length="185" mass="21588">MTGKVFPRLETERLVLREVKEEDAGSVFHYLSDPEVMKYYGMVPMVEVREAIEEIDWYRRIFDEGTGIRWGITLKGTDEVIGSCGFLEYSSRHARTEVGLELSKDYWRSGLMTEALAAVIQYGFTHLDLMRMQALIEPENIASQKLFEKLGFLQEGLLRKYERTNGLFDDVYMYALLKDEYVVER</sequence>
<dbReference type="InterPro" id="IPR051531">
    <property type="entry name" value="N-acetyltransferase"/>
</dbReference>
<organism evidence="2 3">
    <name type="scientific">Sporosarcina saromensis</name>
    <dbReference type="NCBI Taxonomy" id="359365"/>
    <lineage>
        <taxon>Bacteria</taxon>
        <taxon>Bacillati</taxon>
        <taxon>Bacillota</taxon>
        <taxon>Bacilli</taxon>
        <taxon>Bacillales</taxon>
        <taxon>Caryophanaceae</taxon>
        <taxon>Sporosarcina</taxon>
    </lineage>
</organism>
<proteinExistence type="predicted"/>
<dbReference type="RefSeq" id="WP_317943338.1">
    <property type="nucleotide sequence ID" value="NZ_JAUBDI010000006.1"/>
</dbReference>